<gene>
    <name evidence="2" type="ORF">GCM10008938_11890</name>
</gene>
<feature type="domain" description="CASTOR ACT" evidence="1">
    <location>
        <begin position="59"/>
        <end position="118"/>
    </location>
</feature>
<name>A0ABQ2CWD4_9DEIO</name>
<dbReference type="PANTHER" id="PTHR31131:SF6">
    <property type="entry name" value="CASTOR ACT DOMAIN-CONTAINING PROTEIN"/>
    <property type="match status" value="1"/>
</dbReference>
<comment type="caution">
    <text evidence="2">The sequence shown here is derived from an EMBL/GenBank/DDBJ whole genome shotgun (WGS) entry which is preliminary data.</text>
</comment>
<accession>A0ABQ2CWD4</accession>
<dbReference type="PANTHER" id="PTHR31131">
    <property type="entry name" value="CHROMOSOME 1, WHOLE GENOME SHOTGUN SEQUENCE"/>
    <property type="match status" value="1"/>
</dbReference>
<dbReference type="Gene3D" id="3.30.2130.10">
    <property type="entry name" value="VC0802-like"/>
    <property type="match status" value="1"/>
</dbReference>
<evidence type="ECO:0000313" key="2">
    <source>
        <dbReference type="EMBL" id="GGJ27419.1"/>
    </source>
</evidence>
<organism evidence="2 3">
    <name type="scientific">Deinococcus roseus</name>
    <dbReference type="NCBI Taxonomy" id="392414"/>
    <lineage>
        <taxon>Bacteria</taxon>
        <taxon>Thermotogati</taxon>
        <taxon>Deinococcota</taxon>
        <taxon>Deinococci</taxon>
        <taxon>Deinococcales</taxon>
        <taxon>Deinococcaceae</taxon>
        <taxon>Deinococcus</taxon>
    </lineage>
</organism>
<dbReference type="SUPFAM" id="SSF55021">
    <property type="entry name" value="ACT-like"/>
    <property type="match status" value="2"/>
</dbReference>
<dbReference type="PIRSF" id="PIRSF008459">
    <property type="entry name" value="UCP008459"/>
    <property type="match status" value="1"/>
</dbReference>
<dbReference type="Pfam" id="PF13840">
    <property type="entry name" value="ACT_7"/>
    <property type="match status" value="1"/>
</dbReference>
<dbReference type="Proteomes" id="UP000632222">
    <property type="component" value="Unassembled WGS sequence"/>
</dbReference>
<dbReference type="InterPro" id="IPR045865">
    <property type="entry name" value="ACT-like_dom_sf"/>
</dbReference>
<evidence type="ECO:0000259" key="1">
    <source>
        <dbReference type="Pfam" id="PF13840"/>
    </source>
</evidence>
<dbReference type="EMBL" id="BMOD01000003">
    <property type="protein sequence ID" value="GGJ27419.1"/>
    <property type="molecule type" value="Genomic_DNA"/>
</dbReference>
<keyword evidence="3" id="KW-1185">Reference proteome</keyword>
<sequence length="124" mass="13574">MPELTLTLLPEAYKVLQFPPETPLPAFPRGAFVSVTLNEEELSIVCPQSVELEAPQVSLDWRCFKFEGPFAFDQTGILNAVTSPLAVAGVGIFAISTYNTDYLLVKAHQLEVTLEALRAAGHRV</sequence>
<dbReference type="InterPro" id="IPR016540">
    <property type="entry name" value="UCP008459"/>
</dbReference>
<dbReference type="RefSeq" id="WP_189001346.1">
    <property type="nucleotide sequence ID" value="NZ_BMOD01000003.1"/>
</dbReference>
<dbReference type="InterPro" id="IPR051719">
    <property type="entry name" value="CASTOR_mTORC1"/>
</dbReference>
<protein>
    <submittedName>
        <fullName evidence="2">ACT domain-containing protein</fullName>
    </submittedName>
</protein>
<proteinExistence type="predicted"/>
<evidence type="ECO:0000313" key="3">
    <source>
        <dbReference type="Proteomes" id="UP000632222"/>
    </source>
</evidence>
<dbReference type="InterPro" id="IPR027795">
    <property type="entry name" value="CASTOR_ACT_dom"/>
</dbReference>
<reference evidence="3" key="1">
    <citation type="journal article" date="2019" name="Int. J. Syst. Evol. Microbiol.">
        <title>The Global Catalogue of Microorganisms (GCM) 10K type strain sequencing project: providing services to taxonomists for standard genome sequencing and annotation.</title>
        <authorList>
            <consortium name="The Broad Institute Genomics Platform"/>
            <consortium name="The Broad Institute Genome Sequencing Center for Infectious Disease"/>
            <person name="Wu L."/>
            <person name="Ma J."/>
        </authorList>
    </citation>
    <scope>NUCLEOTIDE SEQUENCE [LARGE SCALE GENOMIC DNA]</scope>
    <source>
        <strain evidence="3">JCM 14370</strain>
    </source>
</reference>